<gene>
    <name evidence="1" type="ORF">B0H16DRAFT_1744419</name>
</gene>
<evidence type="ECO:0000313" key="1">
    <source>
        <dbReference type="EMBL" id="KAJ7712204.1"/>
    </source>
</evidence>
<name>A0AAD7H5P9_9AGAR</name>
<reference evidence="1" key="1">
    <citation type="submission" date="2023-03" db="EMBL/GenBank/DDBJ databases">
        <title>Massive genome expansion in bonnet fungi (Mycena s.s.) driven by repeated elements and novel gene families across ecological guilds.</title>
        <authorList>
            <consortium name="Lawrence Berkeley National Laboratory"/>
            <person name="Harder C.B."/>
            <person name="Miyauchi S."/>
            <person name="Viragh M."/>
            <person name="Kuo A."/>
            <person name="Thoen E."/>
            <person name="Andreopoulos B."/>
            <person name="Lu D."/>
            <person name="Skrede I."/>
            <person name="Drula E."/>
            <person name="Henrissat B."/>
            <person name="Morin E."/>
            <person name="Kohler A."/>
            <person name="Barry K."/>
            <person name="LaButti K."/>
            <person name="Morin E."/>
            <person name="Salamov A."/>
            <person name="Lipzen A."/>
            <person name="Mereny Z."/>
            <person name="Hegedus B."/>
            <person name="Baldrian P."/>
            <person name="Stursova M."/>
            <person name="Weitz H."/>
            <person name="Taylor A."/>
            <person name="Grigoriev I.V."/>
            <person name="Nagy L.G."/>
            <person name="Martin F."/>
            <person name="Kauserud H."/>
        </authorList>
    </citation>
    <scope>NUCLEOTIDE SEQUENCE</scope>
    <source>
        <strain evidence="1">CBHHK182m</strain>
    </source>
</reference>
<organism evidence="1 2">
    <name type="scientific">Mycena metata</name>
    <dbReference type="NCBI Taxonomy" id="1033252"/>
    <lineage>
        <taxon>Eukaryota</taxon>
        <taxon>Fungi</taxon>
        <taxon>Dikarya</taxon>
        <taxon>Basidiomycota</taxon>
        <taxon>Agaricomycotina</taxon>
        <taxon>Agaricomycetes</taxon>
        <taxon>Agaricomycetidae</taxon>
        <taxon>Agaricales</taxon>
        <taxon>Marasmiineae</taxon>
        <taxon>Mycenaceae</taxon>
        <taxon>Mycena</taxon>
    </lineage>
</organism>
<dbReference type="EMBL" id="JARKIB010000374">
    <property type="protein sequence ID" value="KAJ7712204.1"/>
    <property type="molecule type" value="Genomic_DNA"/>
</dbReference>
<proteinExistence type="predicted"/>
<accession>A0AAD7H5P9</accession>
<dbReference type="AlphaFoldDB" id="A0AAD7H5P9"/>
<dbReference type="Proteomes" id="UP001215598">
    <property type="component" value="Unassembled WGS sequence"/>
</dbReference>
<comment type="caution">
    <text evidence="1">The sequence shown here is derived from an EMBL/GenBank/DDBJ whole genome shotgun (WGS) entry which is preliminary data.</text>
</comment>
<evidence type="ECO:0000313" key="2">
    <source>
        <dbReference type="Proteomes" id="UP001215598"/>
    </source>
</evidence>
<keyword evidence="2" id="KW-1185">Reference proteome</keyword>
<protein>
    <submittedName>
        <fullName evidence="1">Uncharacterized protein</fullName>
    </submittedName>
</protein>
<sequence>MEFPTPTPPSPLPPATLLIPNVLFFHFSLPPLLHSNAPPSSCVVQFQSHSATINATLKATRHAQLVLLHRRADAKISTTTSMSADTSVMYDPAVHKRTHGCFIILLPVKFFTFILTPCPLAVPISDPASASSSAGADRCPGMHLPTARVQQPTSCFPAWATQKAAGDLFLVTNNAVTDSLFATPEKCSTYYPLDLSPIHGSVWVIPFPIPLLLVTTILGYISACEYDYIFPKSYVDCRISFLQFSFSVWPPGGILNYLTAFGGFVAPWT</sequence>